<feature type="transmembrane region" description="Helical" evidence="1">
    <location>
        <begin position="68"/>
        <end position="90"/>
    </location>
</feature>
<dbReference type="AlphaFoldDB" id="A0A7J7J4E6"/>
<evidence type="ECO:0000313" key="3">
    <source>
        <dbReference type="EMBL" id="KAF6020536.1"/>
    </source>
</evidence>
<keyword evidence="1" id="KW-0812">Transmembrane</keyword>
<keyword evidence="4" id="KW-1185">Reference proteome</keyword>
<organism evidence="3 4">
    <name type="scientific">Bugula neritina</name>
    <name type="common">Brown bryozoan</name>
    <name type="synonym">Sertularia neritina</name>
    <dbReference type="NCBI Taxonomy" id="10212"/>
    <lineage>
        <taxon>Eukaryota</taxon>
        <taxon>Metazoa</taxon>
        <taxon>Spiralia</taxon>
        <taxon>Lophotrochozoa</taxon>
        <taxon>Bryozoa</taxon>
        <taxon>Gymnolaemata</taxon>
        <taxon>Cheilostomatida</taxon>
        <taxon>Flustrina</taxon>
        <taxon>Buguloidea</taxon>
        <taxon>Bugulidae</taxon>
        <taxon>Bugula</taxon>
    </lineage>
</organism>
<dbReference type="OrthoDB" id="207378at2759"/>
<dbReference type="GO" id="GO:0016747">
    <property type="term" value="F:acyltransferase activity, transferring groups other than amino-acyl groups"/>
    <property type="evidence" value="ECO:0007669"/>
    <property type="project" value="InterPro"/>
</dbReference>
<proteinExistence type="predicted"/>
<comment type="caution">
    <text evidence="3">The sequence shown here is derived from an EMBL/GenBank/DDBJ whole genome shotgun (WGS) entry which is preliminary data.</text>
</comment>
<dbReference type="InterPro" id="IPR052728">
    <property type="entry name" value="O2_lipid_transport_reg"/>
</dbReference>
<evidence type="ECO:0000259" key="2">
    <source>
        <dbReference type="Pfam" id="PF01757"/>
    </source>
</evidence>
<feature type="transmembrane region" description="Helical" evidence="1">
    <location>
        <begin position="12"/>
        <end position="28"/>
    </location>
</feature>
<dbReference type="Proteomes" id="UP000593567">
    <property type="component" value="Unassembled WGS sequence"/>
</dbReference>
<sequence length="256" mass="28705">MYLHRYIRLTPAYGFMLLFYTCLMLYSYDGPLKPVNTAIGDAFCSSHWYANILYVNNVVKPLEQCAPWSWYLSDDFQYFLLTPFVVYILYRLPVGGVILSVAMVMASIGSAIGASVKYDLGVAMFFGRTSFLDPVEITDDAQDYYYAPWTRYQSFGIGILFGYCLWRCNGKMPLSKVGNVCMWVISLGIMLAVLYGPYELIAGKRVGTVAETAIYNGFGRTGWSIALGYIILACCLESGGWVNELLSWPGFVPLAE</sequence>
<dbReference type="PANTHER" id="PTHR11161">
    <property type="entry name" value="O-ACYLTRANSFERASE"/>
    <property type="match status" value="1"/>
</dbReference>
<gene>
    <name evidence="3" type="ORF">EB796_021150</name>
</gene>
<keyword evidence="1" id="KW-0472">Membrane</keyword>
<feature type="domain" description="Acyltransferase 3" evidence="2">
    <location>
        <begin position="1"/>
        <end position="235"/>
    </location>
</feature>
<name>A0A7J7J4E6_BUGNE</name>
<keyword evidence="1" id="KW-1133">Transmembrane helix</keyword>
<evidence type="ECO:0000256" key="1">
    <source>
        <dbReference type="SAM" id="Phobius"/>
    </source>
</evidence>
<dbReference type="Pfam" id="PF01757">
    <property type="entry name" value="Acyl_transf_3"/>
    <property type="match status" value="1"/>
</dbReference>
<accession>A0A7J7J4E6</accession>
<reference evidence="3" key="1">
    <citation type="submission" date="2020-06" db="EMBL/GenBank/DDBJ databases">
        <title>Draft genome of Bugula neritina, a colonial animal packing powerful symbionts and potential medicines.</title>
        <authorList>
            <person name="Rayko M."/>
        </authorList>
    </citation>
    <scope>NUCLEOTIDE SEQUENCE [LARGE SCALE GENOMIC DNA]</scope>
    <source>
        <strain evidence="3">Kwan_BN1</strain>
    </source>
</reference>
<dbReference type="EMBL" id="VXIV02003163">
    <property type="protein sequence ID" value="KAF6020536.1"/>
    <property type="molecule type" value="Genomic_DNA"/>
</dbReference>
<feature type="transmembrane region" description="Helical" evidence="1">
    <location>
        <begin position="180"/>
        <end position="198"/>
    </location>
</feature>
<dbReference type="PANTHER" id="PTHR11161:SF69">
    <property type="entry name" value="NOSE RESISTANT TO FLUOXETINE PROTEIN 6-LIKE PROTEIN"/>
    <property type="match status" value="1"/>
</dbReference>
<protein>
    <recommendedName>
        <fullName evidence="2">Acyltransferase 3 domain-containing protein</fullName>
    </recommendedName>
</protein>
<dbReference type="InterPro" id="IPR002656">
    <property type="entry name" value="Acyl_transf_3_dom"/>
</dbReference>
<evidence type="ECO:0000313" key="4">
    <source>
        <dbReference type="Proteomes" id="UP000593567"/>
    </source>
</evidence>
<feature type="transmembrane region" description="Helical" evidence="1">
    <location>
        <begin position="152"/>
        <end position="168"/>
    </location>
</feature>